<protein>
    <submittedName>
        <fullName evidence="1">Uncharacterized protein</fullName>
    </submittedName>
</protein>
<dbReference type="AlphaFoldDB" id="A0AAN9XQZ1"/>
<keyword evidence="2" id="KW-1185">Reference proteome</keyword>
<reference evidence="1 2" key="1">
    <citation type="submission" date="2024-01" db="EMBL/GenBank/DDBJ databases">
        <title>The genomes of 5 underutilized Papilionoideae crops provide insights into root nodulation and disease resistanc.</title>
        <authorList>
            <person name="Jiang F."/>
        </authorList>
    </citation>
    <scope>NUCLEOTIDE SEQUENCE [LARGE SCALE GENOMIC DNA]</scope>
    <source>
        <strain evidence="1">DUOXIRENSHENG_FW03</strain>
        <tissue evidence="1">Leaves</tissue>
    </source>
</reference>
<evidence type="ECO:0000313" key="1">
    <source>
        <dbReference type="EMBL" id="KAK7404603.1"/>
    </source>
</evidence>
<proteinExistence type="predicted"/>
<evidence type="ECO:0000313" key="2">
    <source>
        <dbReference type="Proteomes" id="UP001386955"/>
    </source>
</evidence>
<comment type="caution">
    <text evidence="1">The sequence shown here is derived from an EMBL/GenBank/DDBJ whole genome shotgun (WGS) entry which is preliminary data.</text>
</comment>
<dbReference type="EMBL" id="JAYMYS010000002">
    <property type="protein sequence ID" value="KAK7404603.1"/>
    <property type="molecule type" value="Genomic_DNA"/>
</dbReference>
<name>A0AAN9XQZ1_PSOTE</name>
<dbReference type="Proteomes" id="UP001386955">
    <property type="component" value="Unassembled WGS sequence"/>
</dbReference>
<organism evidence="1 2">
    <name type="scientific">Psophocarpus tetragonolobus</name>
    <name type="common">Winged bean</name>
    <name type="synonym">Dolichos tetragonolobus</name>
    <dbReference type="NCBI Taxonomy" id="3891"/>
    <lineage>
        <taxon>Eukaryota</taxon>
        <taxon>Viridiplantae</taxon>
        <taxon>Streptophyta</taxon>
        <taxon>Embryophyta</taxon>
        <taxon>Tracheophyta</taxon>
        <taxon>Spermatophyta</taxon>
        <taxon>Magnoliopsida</taxon>
        <taxon>eudicotyledons</taxon>
        <taxon>Gunneridae</taxon>
        <taxon>Pentapetalae</taxon>
        <taxon>rosids</taxon>
        <taxon>fabids</taxon>
        <taxon>Fabales</taxon>
        <taxon>Fabaceae</taxon>
        <taxon>Papilionoideae</taxon>
        <taxon>50 kb inversion clade</taxon>
        <taxon>NPAAA clade</taxon>
        <taxon>indigoferoid/millettioid clade</taxon>
        <taxon>Phaseoleae</taxon>
        <taxon>Psophocarpus</taxon>
    </lineage>
</organism>
<accession>A0AAN9XQZ1</accession>
<gene>
    <name evidence="1" type="ORF">VNO78_05557</name>
</gene>
<sequence length="158" mass="17859">MPKAYVKKNGPAQQVNGLSICLEDPVCVVLQFKMLIWIAIEACNCEINDATQNVINSRDMICSIFVCRTLYNLLTIFKEFMLRYELSKMKYGLIVSAIIIDKDLATKPAMVKFIPIINLIKKEVVNVLQFLCSSLRTPTSTFCLGRSGGYTTYEQSLQ</sequence>